<feature type="binding site" evidence="11">
    <location>
        <position position="188"/>
    </location>
    <ligand>
        <name>Mg(2+)</name>
        <dbReference type="ChEBI" id="CHEBI:18420"/>
    </ligand>
</feature>
<gene>
    <name evidence="13" type="ORF">FA707_00095</name>
</gene>
<evidence type="ECO:0000256" key="11">
    <source>
        <dbReference type="PIRSR" id="PIRSR006268-2"/>
    </source>
</evidence>
<evidence type="ECO:0000256" key="5">
    <source>
        <dbReference type="ARBA" id="ARBA00022723"/>
    </source>
</evidence>
<dbReference type="PANTHER" id="PTHR30040:SF2">
    <property type="entry name" value="FAD:PROTEIN FMN TRANSFERASE"/>
    <property type="match status" value="1"/>
</dbReference>
<comment type="catalytic activity">
    <reaction evidence="9 10 12">
        <text>L-threonyl-[protein] + FAD = FMN-L-threonyl-[protein] + AMP + H(+)</text>
        <dbReference type="Rhea" id="RHEA:36847"/>
        <dbReference type="Rhea" id="RHEA-COMP:11060"/>
        <dbReference type="Rhea" id="RHEA-COMP:11061"/>
        <dbReference type="ChEBI" id="CHEBI:15378"/>
        <dbReference type="ChEBI" id="CHEBI:30013"/>
        <dbReference type="ChEBI" id="CHEBI:57692"/>
        <dbReference type="ChEBI" id="CHEBI:74257"/>
        <dbReference type="ChEBI" id="CHEBI:456215"/>
        <dbReference type="EC" id="2.7.1.180"/>
    </reaction>
</comment>
<dbReference type="SUPFAM" id="SSF143631">
    <property type="entry name" value="ApbE-like"/>
    <property type="match status" value="1"/>
</dbReference>
<evidence type="ECO:0000256" key="7">
    <source>
        <dbReference type="ARBA" id="ARBA00022842"/>
    </source>
</evidence>
<evidence type="ECO:0000256" key="2">
    <source>
        <dbReference type="ARBA" id="ARBA00016337"/>
    </source>
</evidence>
<dbReference type="KEGG" id="vao:FA707_00095"/>
<dbReference type="GO" id="GO:0016740">
    <property type="term" value="F:transferase activity"/>
    <property type="evidence" value="ECO:0007669"/>
    <property type="project" value="UniProtKB-UniRule"/>
</dbReference>
<dbReference type="InterPro" id="IPR024932">
    <property type="entry name" value="ApbE"/>
</dbReference>
<feature type="binding site" evidence="11">
    <location>
        <position position="308"/>
    </location>
    <ligand>
        <name>Mg(2+)</name>
        <dbReference type="ChEBI" id="CHEBI:18420"/>
    </ligand>
</feature>
<dbReference type="EC" id="2.7.1.180" evidence="1 10"/>
<evidence type="ECO:0000313" key="14">
    <source>
        <dbReference type="Proteomes" id="UP000298615"/>
    </source>
</evidence>
<dbReference type="OrthoDB" id="9778595at2"/>
<reference evidence="13 14" key="1">
    <citation type="submission" date="2019-04" db="EMBL/GenBank/DDBJ databases">
        <title>Vagococcus sp. nov., isolated from faeces of yaks (Bos grunniens).</title>
        <authorList>
            <person name="Ge Y."/>
        </authorList>
    </citation>
    <scope>NUCLEOTIDE SEQUENCE [LARGE SCALE GENOMIC DNA]</scope>
    <source>
        <strain evidence="13 14">MN-17</strain>
    </source>
</reference>
<keyword evidence="12" id="KW-0472">Membrane</keyword>
<dbReference type="AlphaFoldDB" id="A0A4D7CSK0"/>
<dbReference type="Gene3D" id="3.10.520.10">
    <property type="entry name" value="ApbE-like domains"/>
    <property type="match status" value="1"/>
</dbReference>
<evidence type="ECO:0000256" key="4">
    <source>
        <dbReference type="ARBA" id="ARBA00022679"/>
    </source>
</evidence>
<feature type="binding site" evidence="11">
    <location>
        <position position="304"/>
    </location>
    <ligand>
        <name>Mg(2+)</name>
        <dbReference type="ChEBI" id="CHEBI:18420"/>
    </ligand>
</feature>
<keyword evidence="12" id="KW-0997">Cell inner membrane</keyword>
<evidence type="ECO:0000256" key="1">
    <source>
        <dbReference type="ARBA" id="ARBA00011955"/>
    </source>
</evidence>
<keyword evidence="14" id="KW-1185">Reference proteome</keyword>
<keyword evidence="12" id="KW-1003">Cell membrane</keyword>
<keyword evidence="12" id="KW-0449">Lipoprotein</keyword>
<comment type="subcellular location">
    <subcellularLocation>
        <location evidence="12">Cell inner membrane</location>
        <topology evidence="12">Lipid-anchor</topology>
        <orientation evidence="12">Periplasmic side</orientation>
    </subcellularLocation>
</comment>
<keyword evidence="3 10" id="KW-0285">Flavoprotein</keyword>
<evidence type="ECO:0000256" key="9">
    <source>
        <dbReference type="ARBA" id="ARBA00048540"/>
    </source>
</evidence>
<organism evidence="13 14">
    <name type="scientific">Vagococcus zengguangii</name>
    <dbReference type="NCBI Taxonomy" id="2571750"/>
    <lineage>
        <taxon>Bacteria</taxon>
        <taxon>Bacillati</taxon>
        <taxon>Bacillota</taxon>
        <taxon>Bacilli</taxon>
        <taxon>Lactobacillales</taxon>
        <taxon>Enterococcaceae</taxon>
        <taxon>Vagococcus</taxon>
    </lineage>
</organism>
<dbReference type="EMBL" id="CP039712">
    <property type="protein sequence ID" value="QCI85461.1"/>
    <property type="molecule type" value="Genomic_DNA"/>
</dbReference>
<keyword evidence="4 10" id="KW-0808">Transferase</keyword>
<keyword evidence="7 10" id="KW-0460">Magnesium</keyword>
<dbReference type="PROSITE" id="PS51257">
    <property type="entry name" value="PROKAR_LIPOPROTEIN"/>
    <property type="match status" value="1"/>
</dbReference>
<comment type="cofactor">
    <cofactor evidence="11">
        <name>Mg(2+)</name>
        <dbReference type="ChEBI" id="CHEBI:18420"/>
    </cofactor>
    <cofactor evidence="11">
        <name>Mn(2+)</name>
        <dbReference type="ChEBI" id="CHEBI:29035"/>
    </cofactor>
    <text evidence="11">Magnesium. Can also use manganese.</text>
</comment>
<dbReference type="GO" id="GO:0046872">
    <property type="term" value="F:metal ion binding"/>
    <property type="evidence" value="ECO:0007669"/>
    <property type="project" value="UniProtKB-UniRule"/>
</dbReference>
<proteinExistence type="inferred from homology"/>
<evidence type="ECO:0000256" key="12">
    <source>
        <dbReference type="RuleBase" id="RU363002"/>
    </source>
</evidence>
<evidence type="ECO:0000256" key="8">
    <source>
        <dbReference type="ARBA" id="ARBA00031306"/>
    </source>
</evidence>
<name>A0A4D7CSK0_9ENTE</name>
<accession>A0A4D7CSK0</accession>
<comment type="function">
    <text evidence="12">Flavin transferase that catalyzes the transfer of the FMN moiety of FAD and its covalent binding to the hydroxyl group of a threonine residue in a target flavoprotein.</text>
</comment>
<evidence type="ECO:0000256" key="10">
    <source>
        <dbReference type="PIRNR" id="PIRNR006268"/>
    </source>
</evidence>
<comment type="similarity">
    <text evidence="10 12">Belongs to the ApbE family.</text>
</comment>
<keyword evidence="6 10" id="KW-0274">FAD</keyword>
<evidence type="ECO:0000256" key="6">
    <source>
        <dbReference type="ARBA" id="ARBA00022827"/>
    </source>
</evidence>
<dbReference type="PIRSF" id="PIRSF006268">
    <property type="entry name" value="ApbE"/>
    <property type="match status" value="1"/>
</dbReference>
<dbReference type="Proteomes" id="UP000298615">
    <property type="component" value="Chromosome"/>
</dbReference>
<keyword evidence="5 10" id="KW-0479">Metal-binding</keyword>
<dbReference type="PANTHER" id="PTHR30040">
    <property type="entry name" value="THIAMINE BIOSYNTHESIS LIPOPROTEIN APBE"/>
    <property type="match status" value="1"/>
</dbReference>
<dbReference type="RefSeq" id="WP_136952322.1">
    <property type="nucleotide sequence ID" value="NZ_CP039712.1"/>
</dbReference>
<dbReference type="InterPro" id="IPR003374">
    <property type="entry name" value="ApbE-like_sf"/>
</dbReference>
<sequence>MNFNKKVWVTLVLLISLFVVVGCTNKEQTSDNSSGKINKEAYSEQQYLMGTYVRVQIYDDGKEAVLKKAFDRVKDLADIVTVNEPDAADSEVEEINRQAGIKPVKVREDVYNLIEKAYDYTEDSDGGFDFTIGPITNLWRIGFDDARKPSQTEIDEKLKLVDYHKVKLNKEEQTVYLEEKGMQLDLGAIAKGFIADEVVKVLKDNGVTTAIVDLGGNVYVLGKSPNKKDGEWTVGIQDPDKQRNQIVGSTTASNRSLVTSGIYERFLEVDGVKYHHLFNAKTGYPFDNEIAGVSIISDKSVDGDGLSTVVFSMGLEKGLDYVNGRDDIEAVFITKDHKVYISEGLKGNFNMNLDSGYELAN</sequence>
<protein>
    <recommendedName>
        <fullName evidence="2 10">FAD:protein FMN transferase</fullName>
        <ecNumber evidence="1 10">2.7.1.180</ecNumber>
    </recommendedName>
    <alternativeName>
        <fullName evidence="8 10">Flavin transferase</fullName>
    </alternativeName>
</protein>
<dbReference type="GO" id="GO:0005886">
    <property type="term" value="C:plasma membrane"/>
    <property type="evidence" value="ECO:0007669"/>
    <property type="project" value="UniProtKB-SubCell"/>
</dbReference>
<evidence type="ECO:0000313" key="13">
    <source>
        <dbReference type="EMBL" id="QCI85461.1"/>
    </source>
</evidence>
<dbReference type="Pfam" id="PF02424">
    <property type="entry name" value="ApbE"/>
    <property type="match status" value="1"/>
</dbReference>
<evidence type="ECO:0000256" key="3">
    <source>
        <dbReference type="ARBA" id="ARBA00022630"/>
    </source>
</evidence>